<evidence type="ECO:0000256" key="7">
    <source>
        <dbReference type="ARBA" id="ARBA00022753"/>
    </source>
</evidence>
<dbReference type="InterPro" id="IPR000644">
    <property type="entry name" value="CBS_dom"/>
</dbReference>
<keyword evidence="10 13" id="KW-0472">Membrane</keyword>
<keyword evidence="6" id="KW-0732">Signal</keyword>
<dbReference type="eggNOG" id="KOG1766">
    <property type="taxonomic scope" value="Eukaryota"/>
</dbReference>
<dbReference type="PANTHER" id="PTHR10766:SF110">
    <property type="entry name" value="TRANSMEMBRANE 9 SUPERFAMILY MEMBER 8-RELATED"/>
    <property type="match status" value="1"/>
</dbReference>
<dbReference type="InterPro" id="IPR000781">
    <property type="entry name" value="ERH"/>
</dbReference>
<feature type="transmembrane region" description="Helical" evidence="13">
    <location>
        <begin position="885"/>
        <end position="911"/>
    </location>
</feature>
<feature type="coiled-coil region" evidence="12">
    <location>
        <begin position="104"/>
        <end position="153"/>
    </location>
</feature>
<dbReference type="GO" id="GO:0010008">
    <property type="term" value="C:endosome membrane"/>
    <property type="evidence" value="ECO:0007669"/>
    <property type="project" value="UniProtKB-SubCell"/>
</dbReference>
<dbReference type="Pfam" id="PF01133">
    <property type="entry name" value="ER"/>
    <property type="match status" value="1"/>
</dbReference>
<dbReference type="OMA" id="FIQGAMG"/>
<dbReference type="SMART" id="SM00116">
    <property type="entry name" value="CBS"/>
    <property type="match status" value="2"/>
</dbReference>
<evidence type="ECO:0000256" key="12">
    <source>
        <dbReference type="SAM" id="Coils"/>
    </source>
</evidence>
<dbReference type="EnsemblPlants" id="Bra009005.1">
    <property type="protein sequence ID" value="Bra009005.1-P"/>
    <property type="gene ID" value="Bra009005"/>
</dbReference>
<dbReference type="SUPFAM" id="SSF54631">
    <property type="entry name" value="CBS-domain pair"/>
    <property type="match status" value="1"/>
</dbReference>
<dbReference type="GO" id="GO:0016020">
    <property type="term" value="C:membrane"/>
    <property type="evidence" value="ECO:0000318"/>
    <property type="project" value="GO_Central"/>
</dbReference>
<reference evidence="15" key="3">
    <citation type="submission" date="2023-03" db="UniProtKB">
        <authorList>
            <consortium name="EnsemblPlants"/>
        </authorList>
    </citation>
    <scope>IDENTIFICATION</scope>
    <source>
        <strain evidence="15">cv. Chiifu-401-42</strain>
    </source>
</reference>
<dbReference type="PROSITE" id="PS51371">
    <property type="entry name" value="CBS"/>
    <property type="match status" value="2"/>
</dbReference>
<dbReference type="Proteomes" id="UP000011750">
    <property type="component" value="Chromosome A10"/>
</dbReference>
<evidence type="ECO:0000256" key="10">
    <source>
        <dbReference type="ARBA" id="ARBA00023136"/>
    </source>
</evidence>
<evidence type="ECO:0000256" key="5">
    <source>
        <dbReference type="ARBA" id="ARBA00022692"/>
    </source>
</evidence>
<keyword evidence="11" id="KW-0129">CBS domain</keyword>
<dbReference type="eggNOG" id="KOG1278">
    <property type="taxonomic scope" value="Eukaryota"/>
</dbReference>
<dbReference type="InterPro" id="IPR044725">
    <property type="entry name" value="CBSX3_CBS_dom"/>
</dbReference>
<comment type="subcellular location">
    <subcellularLocation>
        <location evidence="1">Endosome membrane</location>
        <topology evidence="1">Multi-pass membrane protein</topology>
    </subcellularLocation>
    <subcellularLocation>
        <location evidence="2">Golgi apparatus membrane</location>
        <topology evidence="2">Multi-pass membrane protein</topology>
    </subcellularLocation>
</comment>
<feature type="transmembrane region" description="Helical" evidence="13">
    <location>
        <begin position="990"/>
        <end position="1013"/>
    </location>
</feature>
<dbReference type="InterPro" id="IPR004240">
    <property type="entry name" value="EMP70"/>
</dbReference>
<feature type="coiled-coil region" evidence="12">
    <location>
        <begin position="266"/>
        <end position="293"/>
    </location>
</feature>
<dbReference type="PROSITE" id="PS01290">
    <property type="entry name" value="ER"/>
    <property type="match status" value="1"/>
</dbReference>
<feature type="transmembrane region" description="Helical" evidence="13">
    <location>
        <begin position="917"/>
        <end position="937"/>
    </location>
</feature>
<dbReference type="GO" id="GO:0072657">
    <property type="term" value="P:protein localization to membrane"/>
    <property type="evidence" value="ECO:0000318"/>
    <property type="project" value="GO_Central"/>
</dbReference>
<dbReference type="HOGENOM" id="CLU_007047_0_0_1"/>
<feature type="domain" description="CBS" evidence="14">
    <location>
        <begin position="480"/>
        <end position="538"/>
    </location>
</feature>
<feature type="transmembrane region" description="Helical" evidence="13">
    <location>
        <begin position="958"/>
        <end position="978"/>
    </location>
</feature>
<dbReference type="FunFam" id="3.10.580.10:FF:000017">
    <property type="entry name" value="CBS domain-containing protein CBSX3, mitochondrial"/>
    <property type="match status" value="1"/>
</dbReference>
<comment type="similarity">
    <text evidence="3">Belongs to the nonaspanin (TM9SF) (TC 9.A.2) family.</text>
</comment>
<evidence type="ECO:0000256" key="11">
    <source>
        <dbReference type="PROSITE-ProRule" id="PRU00703"/>
    </source>
</evidence>
<keyword evidence="8 13" id="KW-1133">Transmembrane helix</keyword>
<dbReference type="STRING" id="51351.M4CXQ8"/>
<feature type="transmembrane region" description="Helical" evidence="13">
    <location>
        <begin position="1041"/>
        <end position="1068"/>
    </location>
</feature>
<comment type="similarity">
    <text evidence="4">Belongs to the E(R) family.</text>
</comment>
<evidence type="ECO:0000313" key="16">
    <source>
        <dbReference type="Proteomes" id="UP000011750"/>
    </source>
</evidence>
<keyword evidence="12" id="KW-0175">Coiled coil</keyword>
<reference evidence="15 16" key="2">
    <citation type="journal article" date="2018" name="Hortic Res">
        <title>Improved Brassica rapa reference genome by single-molecule sequencing and chromosome conformation capture technologies.</title>
        <authorList>
            <person name="Zhang L."/>
            <person name="Cai X."/>
            <person name="Wu J."/>
            <person name="Liu M."/>
            <person name="Grob S."/>
            <person name="Cheng F."/>
            <person name="Liang J."/>
            <person name="Cai C."/>
            <person name="Liu Z."/>
            <person name="Liu B."/>
            <person name="Wang F."/>
            <person name="Li S."/>
            <person name="Liu F."/>
            <person name="Li X."/>
            <person name="Cheng L."/>
            <person name="Yang W."/>
            <person name="Li M.H."/>
            <person name="Grossniklaus U."/>
            <person name="Zheng H."/>
            <person name="Wang X."/>
        </authorList>
    </citation>
    <scope>NUCLEOTIDE SEQUENCE [LARGE SCALE GENOMIC DNA]</scope>
    <source>
        <strain evidence="15 16">cv. Chiifu-401-42</strain>
    </source>
</reference>
<reference evidence="15 16" key="1">
    <citation type="journal article" date="2011" name="Nat. Genet.">
        <title>The genome of the mesopolyploid crop species Brassica rapa.</title>
        <authorList>
            <consortium name="Brassica rapa Genome Sequencing Project Consortium"/>
            <person name="Wang X."/>
            <person name="Wang H."/>
            <person name="Wang J."/>
            <person name="Sun R."/>
            <person name="Wu J."/>
            <person name="Liu S."/>
            <person name="Bai Y."/>
            <person name="Mun J.H."/>
            <person name="Bancroft I."/>
            <person name="Cheng F."/>
            <person name="Huang S."/>
            <person name="Li X."/>
            <person name="Hua W."/>
            <person name="Wang J."/>
            <person name="Wang X."/>
            <person name="Freeling M."/>
            <person name="Pires J.C."/>
            <person name="Paterson A.H."/>
            <person name="Chalhoub B."/>
            <person name="Wang B."/>
            <person name="Hayward A."/>
            <person name="Sharpe A.G."/>
            <person name="Park B.S."/>
            <person name="Weisshaar B."/>
            <person name="Liu B."/>
            <person name="Li B."/>
            <person name="Liu B."/>
            <person name="Tong C."/>
            <person name="Song C."/>
            <person name="Duran C."/>
            <person name="Peng C."/>
            <person name="Geng C."/>
            <person name="Koh C."/>
            <person name="Lin C."/>
            <person name="Edwards D."/>
            <person name="Mu D."/>
            <person name="Shen D."/>
            <person name="Soumpourou E."/>
            <person name="Li F."/>
            <person name="Fraser F."/>
            <person name="Conant G."/>
            <person name="Lassalle G."/>
            <person name="King G.J."/>
            <person name="Bonnema G."/>
            <person name="Tang H."/>
            <person name="Wang H."/>
            <person name="Belcram H."/>
            <person name="Zhou H."/>
            <person name="Hirakawa H."/>
            <person name="Abe H."/>
            <person name="Guo H."/>
            <person name="Wang H."/>
            <person name="Jin H."/>
            <person name="Parkin I.A."/>
            <person name="Batley J."/>
            <person name="Kim J.S."/>
            <person name="Just J."/>
            <person name="Li J."/>
            <person name="Xu J."/>
            <person name="Deng J."/>
            <person name="Kim J.A."/>
            <person name="Li J."/>
            <person name="Yu J."/>
            <person name="Meng J."/>
            <person name="Wang J."/>
            <person name="Min J."/>
            <person name="Poulain J."/>
            <person name="Wang J."/>
            <person name="Hatakeyama K."/>
            <person name="Wu K."/>
            <person name="Wang L."/>
            <person name="Fang L."/>
            <person name="Trick M."/>
            <person name="Links M.G."/>
            <person name="Zhao M."/>
            <person name="Jin M."/>
            <person name="Ramchiary N."/>
            <person name="Drou N."/>
            <person name="Berkman P.J."/>
            <person name="Cai Q."/>
            <person name="Huang Q."/>
            <person name="Li R."/>
            <person name="Tabata S."/>
            <person name="Cheng S."/>
            <person name="Zhang S."/>
            <person name="Zhang S."/>
            <person name="Huang S."/>
            <person name="Sato S."/>
            <person name="Sun S."/>
            <person name="Kwon S.J."/>
            <person name="Choi S.R."/>
            <person name="Lee T.H."/>
            <person name="Fan W."/>
            <person name="Zhao X."/>
            <person name="Tan X."/>
            <person name="Xu X."/>
            <person name="Wang Y."/>
            <person name="Qiu Y."/>
            <person name="Yin Y."/>
            <person name="Li Y."/>
            <person name="Du Y."/>
            <person name="Liao Y."/>
            <person name="Lim Y."/>
            <person name="Narusaka Y."/>
            <person name="Wang Y."/>
            <person name="Wang Z."/>
            <person name="Li Z."/>
            <person name="Wang Z."/>
            <person name="Xiong Z."/>
            <person name="Zhang Z."/>
        </authorList>
    </citation>
    <scope>NUCLEOTIDE SEQUENCE [LARGE SCALE GENOMIC DNA]</scope>
    <source>
        <strain evidence="15 16">cv. Chiifu-401-42</strain>
    </source>
</reference>
<evidence type="ECO:0000313" key="15">
    <source>
        <dbReference type="EnsemblPlants" id="Bra009005.1-P"/>
    </source>
</evidence>
<dbReference type="GO" id="GO:0000139">
    <property type="term" value="C:Golgi membrane"/>
    <property type="evidence" value="ECO:0007669"/>
    <property type="project" value="UniProtKB-SubCell"/>
</dbReference>
<evidence type="ECO:0000256" key="9">
    <source>
        <dbReference type="ARBA" id="ARBA00023034"/>
    </source>
</evidence>
<evidence type="ECO:0000256" key="3">
    <source>
        <dbReference type="ARBA" id="ARBA00005227"/>
    </source>
</evidence>
<organism evidence="15 16">
    <name type="scientific">Brassica campestris</name>
    <name type="common">Field mustard</name>
    <dbReference type="NCBI Taxonomy" id="3711"/>
    <lineage>
        <taxon>Eukaryota</taxon>
        <taxon>Viridiplantae</taxon>
        <taxon>Streptophyta</taxon>
        <taxon>Embryophyta</taxon>
        <taxon>Tracheophyta</taxon>
        <taxon>Spermatophyta</taxon>
        <taxon>Magnoliopsida</taxon>
        <taxon>eudicotyledons</taxon>
        <taxon>Gunneridae</taxon>
        <taxon>Pentapetalae</taxon>
        <taxon>rosids</taxon>
        <taxon>malvids</taxon>
        <taxon>Brassicales</taxon>
        <taxon>Brassicaceae</taxon>
        <taxon>Brassiceae</taxon>
        <taxon>Brassica</taxon>
    </lineage>
</organism>
<evidence type="ECO:0000256" key="4">
    <source>
        <dbReference type="ARBA" id="ARBA00007491"/>
    </source>
</evidence>
<evidence type="ECO:0000259" key="14">
    <source>
        <dbReference type="PROSITE" id="PS51371"/>
    </source>
</evidence>
<dbReference type="Pfam" id="PF00571">
    <property type="entry name" value="CBS"/>
    <property type="match status" value="2"/>
</dbReference>
<dbReference type="InterPro" id="IPR035912">
    <property type="entry name" value="EHR_sf"/>
</dbReference>
<protein>
    <recommendedName>
        <fullName evidence="14">CBS domain-containing protein</fullName>
    </recommendedName>
</protein>
<dbReference type="InterPro" id="IPR046342">
    <property type="entry name" value="CBS_dom_sf"/>
</dbReference>
<accession>M4CXQ8</accession>
<keyword evidence="16" id="KW-1185">Reference proteome</keyword>
<feature type="transmembrane region" description="Helical" evidence="13">
    <location>
        <begin position="821"/>
        <end position="843"/>
    </location>
</feature>
<keyword evidence="5 13" id="KW-0812">Transmembrane</keyword>
<evidence type="ECO:0000256" key="8">
    <source>
        <dbReference type="ARBA" id="ARBA00022989"/>
    </source>
</evidence>
<dbReference type="Pfam" id="PF02990">
    <property type="entry name" value="EMP70"/>
    <property type="match status" value="1"/>
</dbReference>
<keyword evidence="7" id="KW-0967">Endosome</keyword>
<dbReference type="CDD" id="cd04623">
    <property type="entry name" value="CBS_pair_bac_euk"/>
    <property type="match status" value="1"/>
</dbReference>
<dbReference type="Gene3D" id="3.10.580.10">
    <property type="entry name" value="CBS-domain"/>
    <property type="match status" value="1"/>
</dbReference>
<dbReference type="Gene3D" id="3.30.2260.10">
    <property type="entry name" value="Enhancer of rudimentary"/>
    <property type="match status" value="1"/>
</dbReference>
<evidence type="ECO:0000256" key="2">
    <source>
        <dbReference type="ARBA" id="ARBA00004653"/>
    </source>
</evidence>
<dbReference type="Gramene" id="Bra009005.1">
    <property type="protein sequence ID" value="Bra009005.1-P"/>
    <property type="gene ID" value="Bra009005"/>
</dbReference>
<dbReference type="InParanoid" id="M4CXQ8"/>
<feature type="domain" description="CBS" evidence="14">
    <location>
        <begin position="405"/>
        <end position="471"/>
    </location>
</feature>
<keyword evidence="9" id="KW-0333">Golgi apparatus</keyword>
<name>M4CXQ8_BRACM</name>
<dbReference type="PANTHER" id="PTHR10766">
    <property type="entry name" value="TRANSMEMBRANE 9 SUPERFAMILY PROTEIN"/>
    <property type="match status" value="1"/>
</dbReference>
<evidence type="ECO:0000256" key="6">
    <source>
        <dbReference type="ARBA" id="ARBA00022729"/>
    </source>
</evidence>
<evidence type="ECO:0000256" key="1">
    <source>
        <dbReference type="ARBA" id="ARBA00004337"/>
    </source>
</evidence>
<sequence length="1178" mass="134075">MDDGGRARAGCIRIRYLSPRRVMARLFPSPVKVKGKKKAMSEERVRDCDCARIINDHNGVPQLSESPPGTIYSELRRRELLFSIGMSCYLLHLIATGREEIHKIVELRNDIEKLLECKNDEMRRKQQEFVELRNEIDKLLQNHNDDLRRKQQQRFASGKPEQCGTTSDVVETSSDSYYSPQLMETSLSVGGGEGCFKRYAFKGKGEDIGGDMDQLEAELEAEFELLQIGHNQEKSEEDSRGIKPLEEQQQGVCPYELERKLHELMETRQEAKIKELKTALEDAKKRLHVKEVEASWWKDTACIVSEHVPQPSRINHSSQTRQYPLSRVLKLPSPIRFFLQAQVKMQAVIRSFVSGGNVVRSSLLQHLRVVNPAIQPSVLSTRYESTQPARMEEHGFESTTISDVMNAKGKSADGSWLWCTTDDTVYDAVKSMTQHNVGALVVVKPGEQQSLAGIITERDYLRKIIVQGRSSKSTKVGDIMTEENKLITVTPETKVLVAMQLMTDNRIRHIPVIKDKGMIGMVSIGDVVRAVVTEHREELNRLNAFIQGAMGMELKRSATAFLLLLFVHAARSFYLPGVAPQDFEKGDELKVKVNKLTSIKTQLPYSYYSLPFCQPKKIVDSTENLGEVLRGDRIENAPYSFKMREAQMCNILCRVTLDAKTAKAFKEKIDDEYRVNMILDNLPLVVPIERVDQGSPAVVYQLGYHVGLKGQYEGSKEQKFFMHNHLAFTVRYHRDVETDAARIVGFEVKPYSVKHEYDGEWSEKTRLTTCDPHKKRLVVSSSTPQEVEQKKEIIFTYDESEVKWASRWDAYLLMNDNQIHWFSIVNSLMIVLFLSGMVAMIMLRTLYRDISRYNELETQEEAQEETGWKLVHGDVFRLPANSDLLCVYVGTGVQCLGMVLVTMIFAMLGFLSPSNRGGLMTAMLLLWVFMGLFAGYASSRLYKMFKGTEWKRIAFRTAFLFPAVVSSIFFVLNALIWGQKSSGAVPFGTMFALIFLWFGISVPLVFVGAYLGFKKPAVDDPVKTNKIPRQIPEQAWYMNPVFSILIGGILPFGAVFIELFFILTSIWLHQANNQNGRHTIILLQNSPSRATRTFMDYDSIGQAIDGICGLYERKLKEINPSLRNLSYDIADLYNFIDGLTDLSALVYEHSMNAYLPYDRQWIKHKALHHLKKLASGGR</sequence>
<evidence type="ECO:0000256" key="13">
    <source>
        <dbReference type="SAM" id="Phobius"/>
    </source>
</evidence>
<dbReference type="SUPFAM" id="SSF143875">
    <property type="entry name" value="ERH-like"/>
    <property type="match status" value="1"/>
</dbReference>
<proteinExistence type="inferred from homology"/>
<dbReference type="AlphaFoldDB" id="M4CXQ8"/>